<keyword evidence="1" id="KW-0732">Signal</keyword>
<evidence type="ECO:0000313" key="3">
    <source>
        <dbReference type="Proteomes" id="UP000233551"/>
    </source>
</evidence>
<evidence type="ECO:0000256" key="1">
    <source>
        <dbReference type="SAM" id="SignalP"/>
    </source>
</evidence>
<comment type="caution">
    <text evidence="2">The sequence shown here is derived from an EMBL/GenBank/DDBJ whole genome shotgun (WGS) entry which is preliminary data.</text>
</comment>
<feature type="chain" id="PRO_5014120852" evidence="1">
    <location>
        <begin position="19"/>
        <end position="167"/>
    </location>
</feature>
<proteinExistence type="predicted"/>
<gene>
    <name evidence="2" type="ORF">CRG98_019022</name>
</gene>
<organism evidence="2 3">
    <name type="scientific">Punica granatum</name>
    <name type="common">Pomegranate</name>
    <dbReference type="NCBI Taxonomy" id="22663"/>
    <lineage>
        <taxon>Eukaryota</taxon>
        <taxon>Viridiplantae</taxon>
        <taxon>Streptophyta</taxon>
        <taxon>Embryophyta</taxon>
        <taxon>Tracheophyta</taxon>
        <taxon>Spermatophyta</taxon>
        <taxon>Magnoliopsida</taxon>
        <taxon>eudicotyledons</taxon>
        <taxon>Gunneridae</taxon>
        <taxon>Pentapetalae</taxon>
        <taxon>rosids</taxon>
        <taxon>malvids</taxon>
        <taxon>Myrtales</taxon>
        <taxon>Lythraceae</taxon>
        <taxon>Punica</taxon>
    </lineage>
</organism>
<name>A0A2I0JYM3_PUNGR</name>
<keyword evidence="3" id="KW-1185">Reference proteome</keyword>
<protein>
    <submittedName>
        <fullName evidence="2">Uncharacterized protein</fullName>
    </submittedName>
</protein>
<accession>A0A2I0JYM3</accession>
<feature type="signal peptide" evidence="1">
    <location>
        <begin position="1"/>
        <end position="18"/>
    </location>
</feature>
<dbReference type="Proteomes" id="UP000233551">
    <property type="component" value="Unassembled WGS sequence"/>
</dbReference>
<reference evidence="2 3" key="1">
    <citation type="submission" date="2017-11" db="EMBL/GenBank/DDBJ databases">
        <title>De-novo sequencing of pomegranate (Punica granatum L.) genome.</title>
        <authorList>
            <person name="Akparov Z."/>
            <person name="Amiraslanov A."/>
            <person name="Hajiyeva S."/>
            <person name="Abbasov M."/>
            <person name="Kaur K."/>
            <person name="Hamwieh A."/>
            <person name="Solovyev V."/>
            <person name="Salamov A."/>
            <person name="Braich B."/>
            <person name="Kosarev P."/>
            <person name="Mahmoud A."/>
            <person name="Hajiyev E."/>
            <person name="Babayeva S."/>
            <person name="Izzatullayeva V."/>
            <person name="Mammadov A."/>
            <person name="Mammadov A."/>
            <person name="Sharifova S."/>
            <person name="Ojaghi J."/>
            <person name="Eynullazada K."/>
            <person name="Bayramov B."/>
            <person name="Abdulazimova A."/>
            <person name="Shahmuradov I."/>
        </authorList>
    </citation>
    <scope>NUCLEOTIDE SEQUENCE [LARGE SCALE GENOMIC DNA]</scope>
    <source>
        <strain evidence="3">cv. AG2017</strain>
        <tissue evidence="2">Leaf</tissue>
    </source>
</reference>
<sequence length="167" mass="19474">MSLILLYFSSLTYNCSQSHTCYDRQALPAMITEGKSDCTEVKMSVPLRDPLSWKLWRDLESYELFSFRGLNRMLIKHRRLDVFLDSVMRLSEELSDRSDGRERRLFRGGSIRVYEREVCGGDLVVLAKDPHERQVQSLLKSFLMCRVLMRGKHRAYTESASGIEELL</sequence>
<dbReference type="EMBL" id="PGOL01001146">
    <property type="protein sequence ID" value="PKI60546.1"/>
    <property type="molecule type" value="Genomic_DNA"/>
</dbReference>
<dbReference type="AlphaFoldDB" id="A0A2I0JYM3"/>
<evidence type="ECO:0000313" key="2">
    <source>
        <dbReference type="EMBL" id="PKI60546.1"/>
    </source>
</evidence>